<evidence type="ECO:0000313" key="3">
    <source>
        <dbReference type="EMBL" id="AIY41699.1"/>
    </source>
</evidence>
<dbReference type="HOGENOM" id="CLU_070321_0_0_4"/>
<dbReference type="EMBL" id="CP009962">
    <property type="protein sequence ID" value="AIY41699.1"/>
    <property type="molecule type" value="Genomic_DNA"/>
</dbReference>
<keyword evidence="4" id="KW-1185">Reference proteome</keyword>
<gene>
    <name evidence="3" type="ORF">LT85_2541</name>
</gene>
<sequence length="294" mass="33490">MTEFHLDSIESSSSFVTTPQEKPHWWSDDGNGWQDSYTARQRIFANGQQEITISKEKHFIGREMLPLPVSKRGTSEKRERNEADAGRRAKKNVRLCCKEINADRLVTLTYRENMTDRDRALKDFKAFVRRVGKVKDFHYVAVIEQQERGAIHFHVAVHGRQSYTLLRSIWQSIVGLGQTGQQMGQANVRDPHKFGFGRNGAHKLAAYIAKYVAKEMDCRDINQKRYFRSRGIVLPEVNTWRISSTDMLGAVQTAFAVAAEFGLDGVQTWCNNALQTVWLATAPRSGPPVNLCPF</sequence>
<accession>A0A0A1FDE9</accession>
<dbReference type="Pfam" id="PF23343">
    <property type="entry name" value="REP_ORF2-G2P"/>
    <property type="match status" value="1"/>
</dbReference>
<name>A0A0A1FDE9_9BURK</name>
<dbReference type="STRING" id="279058.LT85_2541"/>
<feature type="compositionally biased region" description="Polar residues" evidence="1">
    <location>
        <begin position="9"/>
        <end position="20"/>
    </location>
</feature>
<feature type="region of interest" description="Disordered" evidence="1">
    <location>
        <begin position="1"/>
        <end position="30"/>
    </location>
</feature>
<organism evidence="3 4">
    <name type="scientific">Collimonas arenae</name>
    <dbReference type="NCBI Taxonomy" id="279058"/>
    <lineage>
        <taxon>Bacteria</taxon>
        <taxon>Pseudomonadati</taxon>
        <taxon>Pseudomonadota</taxon>
        <taxon>Betaproteobacteria</taxon>
        <taxon>Burkholderiales</taxon>
        <taxon>Oxalobacteraceae</taxon>
        <taxon>Collimonas</taxon>
    </lineage>
</organism>
<dbReference type="Proteomes" id="UP000030302">
    <property type="component" value="Chromosome"/>
</dbReference>
<dbReference type="RefSeq" id="WP_038489228.1">
    <property type="nucleotide sequence ID" value="NZ_CP009962.1"/>
</dbReference>
<evidence type="ECO:0000313" key="4">
    <source>
        <dbReference type="Proteomes" id="UP000030302"/>
    </source>
</evidence>
<evidence type="ECO:0000256" key="1">
    <source>
        <dbReference type="SAM" id="MobiDB-lite"/>
    </source>
</evidence>
<protein>
    <recommendedName>
        <fullName evidence="2">Replication-associated protein ORF2/G2P domain-containing protein</fullName>
    </recommendedName>
</protein>
<evidence type="ECO:0000259" key="2">
    <source>
        <dbReference type="Pfam" id="PF23343"/>
    </source>
</evidence>
<proteinExistence type="predicted"/>
<feature type="domain" description="Replication-associated protein ORF2/G2P" evidence="2">
    <location>
        <begin position="104"/>
        <end position="215"/>
    </location>
</feature>
<dbReference type="KEGG" id="care:LT85_2541"/>
<dbReference type="InterPro" id="IPR056906">
    <property type="entry name" value="ORF2/G2P_dom"/>
</dbReference>
<dbReference type="OrthoDB" id="3173306at2"/>
<reference evidence="4" key="1">
    <citation type="journal article" date="2014" name="Soil Biol. Biochem.">
        <title>Structure and function of bacterial communities in ageing soils: Insights from the Mendocino ecological staircase.</title>
        <authorList>
            <person name="Uroz S."/>
            <person name="Tech J.J."/>
            <person name="Sawaya N.A."/>
            <person name="Frey-Klett P."/>
            <person name="Leveau J.H.J."/>
        </authorList>
    </citation>
    <scope>NUCLEOTIDE SEQUENCE [LARGE SCALE GENOMIC DNA]</scope>
    <source>
        <strain evidence="4">Cal35</strain>
    </source>
</reference>
<dbReference type="AlphaFoldDB" id="A0A0A1FDE9"/>